<sequence length="105" mass="12529">MSSRFWRWYADRQFHKWEKTVLWDMVEHYRPPRSFAPLVGTYVAAFYTGVIGAAVTEQLYKEKYWEDHPGEAVPIMPPKFYWGPWRVMNGEVPRFIQTPDEAKTA</sequence>
<dbReference type="KEGG" id="sita:106804244"/>
<reference evidence="2" key="2">
    <citation type="submission" date="2015-07" db="EMBL/GenBank/DDBJ databases">
        <authorList>
            <person name="Noorani M."/>
        </authorList>
    </citation>
    <scope>NUCLEOTIDE SEQUENCE</scope>
    <source>
        <strain evidence="2">Yugu1</strain>
    </source>
</reference>
<protein>
    <submittedName>
        <fullName evidence="2">Uncharacterized protein</fullName>
    </submittedName>
</protein>
<dbReference type="InterPro" id="IPR037759">
    <property type="entry name" value="At4g29660-like"/>
</dbReference>
<keyword evidence="1" id="KW-0812">Transmembrane</keyword>
<dbReference type="STRING" id="4555.A0A368QG92"/>
<evidence type="ECO:0000313" key="2">
    <source>
        <dbReference type="EMBL" id="RCV16758.1"/>
    </source>
</evidence>
<dbReference type="EMBL" id="CM003530">
    <property type="protein sequence ID" value="RCV16758.1"/>
    <property type="molecule type" value="Genomic_DNA"/>
</dbReference>
<reference evidence="2" key="1">
    <citation type="journal article" date="2012" name="Nat. Biotechnol.">
        <title>Reference genome sequence of the model plant Setaria.</title>
        <authorList>
            <person name="Bennetzen J.L."/>
            <person name="Schmutz J."/>
            <person name="Wang H."/>
            <person name="Percifield R."/>
            <person name="Hawkins J."/>
            <person name="Pontaroli A.C."/>
            <person name="Estep M."/>
            <person name="Feng L."/>
            <person name="Vaughn J.N."/>
            <person name="Grimwood J."/>
            <person name="Jenkins J."/>
            <person name="Barry K."/>
            <person name="Lindquist E."/>
            <person name="Hellsten U."/>
            <person name="Deshpande S."/>
            <person name="Wang X."/>
            <person name="Wu X."/>
            <person name="Mitros T."/>
            <person name="Triplett J."/>
            <person name="Yang X."/>
            <person name="Ye C.Y."/>
            <person name="Mauro-Herrera M."/>
            <person name="Wang L."/>
            <person name="Li P."/>
            <person name="Sharma M."/>
            <person name="Sharma R."/>
            <person name="Ronald P.C."/>
            <person name="Panaud O."/>
            <person name="Kellogg E.A."/>
            <person name="Brutnell T.P."/>
            <person name="Doust A.N."/>
            <person name="Tuskan G.A."/>
            <person name="Rokhsar D."/>
            <person name="Devos K.M."/>
        </authorList>
    </citation>
    <scope>NUCLEOTIDE SEQUENCE [LARGE SCALE GENOMIC DNA]</scope>
    <source>
        <strain evidence="2">Yugu1</strain>
    </source>
</reference>
<evidence type="ECO:0000256" key="1">
    <source>
        <dbReference type="SAM" id="Phobius"/>
    </source>
</evidence>
<accession>A0A368QG92</accession>
<proteinExistence type="predicted"/>
<keyword evidence="1" id="KW-1133">Transmembrane helix</keyword>
<organism evidence="2">
    <name type="scientific">Setaria italica</name>
    <name type="common">Foxtail millet</name>
    <name type="synonym">Panicum italicum</name>
    <dbReference type="NCBI Taxonomy" id="4555"/>
    <lineage>
        <taxon>Eukaryota</taxon>
        <taxon>Viridiplantae</taxon>
        <taxon>Streptophyta</taxon>
        <taxon>Embryophyta</taxon>
        <taxon>Tracheophyta</taxon>
        <taxon>Spermatophyta</taxon>
        <taxon>Magnoliopsida</taxon>
        <taxon>Liliopsida</taxon>
        <taxon>Poales</taxon>
        <taxon>Poaceae</taxon>
        <taxon>PACMAD clade</taxon>
        <taxon>Panicoideae</taxon>
        <taxon>Panicodae</taxon>
        <taxon>Paniceae</taxon>
        <taxon>Cenchrinae</taxon>
        <taxon>Setaria</taxon>
    </lineage>
</organism>
<dbReference type="PANTHER" id="PTHR37898">
    <property type="entry name" value="OS05G0540200 PROTEIN"/>
    <property type="match status" value="1"/>
</dbReference>
<keyword evidence="1" id="KW-0472">Membrane</keyword>
<dbReference type="OrthoDB" id="2016662at2759"/>
<name>A0A368QG92_SETIT</name>
<feature type="transmembrane region" description="Helical" evidence="1">
    <location>
        <begin position="35"/>
        <end position="55"/>
    </location>
</feature>
<dbReference type="AlphaFoldDB" id="A0A368QG92"/>
<dbReference type="PANTHER" id="PTHR37898:SF1">
    <property type="entry name" value="OS05G0540200 PROTEIN"/>
    <property type="match status" value="1"/>
</dbReference>
<gene>
    <name evidence="2" type="ORF">SETIT_3G163800v2</name>
</gene>